<evidence type="ECO:0000256" key="1">
    <source>
        <dbReference type="ARBA" id="ARBA00004477"/>
    </source>
</evidence>
<evidence type="ECO:0000256" key="4">
    <source>
        <dbReference type="ARBA" id="ARBA00022824"/>
    </source>
</evidence>
<evidence type="ECO:0000256" key="3">
    <source>
        <dbReference type="ARBA" id="ARBA00022692"/>
    </source>
</evidence>
<feature type="region of interest" description="Disordered" evidence="7">
    <location>
        <begin position="1"/>
        <end position="25"/>
    </location>
</feature>
<evidence type="ECO:0000256" key="8">
    <source>
        <dbReference type="SAM" id="Phobius"/>
    </source>
</evidence>
<dbReference type="EMBL" id="KV745010">
    <property type="protein sequence ID" value="OCK79364.1"/>
    <property type="molecule type" value="Genomic_DNA"/>
</dbReference>
<evidence type="ECO:0008006" key="11">
    <source>
        <dbReference type="Google" id="ProtNLM"/>
    </source>
</evidence>
<keyword evidence="4" id="KW-0256">Endoplasmic reticulum</keyword>
<dbReference type="Proteomes" id="UP000250266">
    <property type="component" value="Unassembled WGS sequence"/>
</dbReference>
<keyword evidence="10" id="KW-1185">Reference proteome</keyword>
<comment type="similarity">
    <text evidence="2">Belongs to the INSIG family.</text>
</comment>
<feature type="region of interest" description="Disordered" evidence="7">
    <location>
        <begin position="98"/>
        <end position="135"/>
    </location>
</feature>
<proteinExistence type="inferred from homology"/>
<evidence type="ECO:0000313" key="9">
    <source>
        <dbReference type="EMBL" id="OCK79364.1"/>
    </source>
</evidence>
<feature type="transmembrane region" description="Helical" evidence="8">
    <location>
        <begin position="161"/>
        <end position="186"/>
    </location>
</feature>
<evidence type="ECO:0000256" key="6">
    <source>
        <dbReference type="ARBA" id="ARBA00023136"/>
    </source>
</evidence>
<dbReference type="OrthoDB" id="205546at2759"/>
<evidence type="ECO:0000256" key="2">
    <source>
        <dbReference type="ARBA" id="ARBA00007475"/>
    </source>
</evidence>
<evidence type="ECO:0000256" key="7">
    <source>
        <dbReference type="SAM" id="MobiDB-lite"/>
    </source>
</evidence>
<dbReference type="AlphaFoldDB" id="A0A8E2JEA7"/>
<comment type="subcellular location">
    <subcellularLocation>
        <location evidence="1">Endoplasmic reticulum membrane</location>
        <topology evidence="1">Multi-pass membrane protein</topology>
    </subcellularLocation>
</comment>
<sequence length="407" mass="43934">MADEEPSPLPGDLPPTSNPHIYRPVPRRHFDLSTLASDSSVPPMALSRGASDFAAQLDAKLLRSRNVSNASDTPDAVPSRTKSLLNMTSSTLFGIYSDAGTGERSESATPWGTGAETPARVNGDVGRDASPESKLQTMQRQRIGKGGELWPRLKQRRRQGVWGAAILLGRIIALFAFGMVYGVIVSHLHDTRNLAPVRMQGMDRSQWQYFAVWGFAGVVLGSLLPYVDLLWDGGHVHEEQTPKKRSPQSPLGEQWNPVVRSIGAFVGIAFAIRKLPWQSTLQVSITLALVNPALWYILDRSKPGLTLSTVVSVVLTSILLLAKPDVVPSPTVPAANATLLPNGLQRNGNGNGKGETPASDLFAGVVSYESLGVATWIASVLFCSCVCFGNIGRRLAALDEWGRGRPR</sequence>
<dbReference type="GO" id="GO:0016126">
    <property type="term" value="P:sterol biosynthetic process"/>
    <property type="evidence" value="ECO:0007669"/>
    <property type="project" value="TreeGrafter"/>
</dbReference>
<dbReference type="PANTHER" id="PTHR15301">
    <property type="entry name" value="INSULIN-INDUCED GENE 1"/>
    <property type="match status" value="1"/>
</dbReference>
<reference evidence="9 10" key="1">
    <citation type="journal article" date="2016" name="Nat. Commun.">
        <title>Ectomycorrhizal ecology is imprinted in the genome of the dominant symbiotic fungus Cenococcum geophilum.</title>
        <authorList>
            <consortium name="DOE Joint Genome Institute"/>
            <person name="Peter M."/>
            <person name="Kohler A."/>
            <person name="Ohm R.A."/>
            <person name="Kuo A."/>
            <person name="Krutzmann J."/>
            <person name="Morin E."/>
            <person name="Arend M."/>
            <person name="Barry K.W."/>
            <person name="Binder M."/>
            <person name="Choi C."/>
            <person name="Clum A."/>
            <person name="Copeland A."/>
            <person name="Grisel N."/>
            <person name="Haridas S."/>
            <person name="Kipfer T."/>
            <person name="LaButti K."/>
            <person name="Lindquist E."/>
            <person name="Lipzen A."/>
            <person name="Maire R."/>
            <person name="Meier B."/>
            <person name="Mihaltcheva S."/>
            <person name="Molinier V."/>
            <person name="Murat C."/>
            <person name="Poggeler S."/>
            <person name="Quandt C.A."/>
            <person name="Sperisen C."/>
            <person name="Tritt A."/>
            <person name="Tisserant E."/>
            <person name="Crous P.W."/>
            <person name="Henrissat B."/>
            <person name="Nehls U."/>
            <person name="Egli S."/>
            <person name="Spatafora J.W."/>
            <person name="Grigoriev I.V."/>
            <person name="Martin F.M."/>
        </authorList>
    </citation>
    <scope>NUCLEOTIDE SEQUENCE [LARGE SCALE GENOMIC DNA]</scope>
    <source>
        <strain evidence="9 10">CBS 459.81</strain>
    </source>
</reference>
<evidence type="ECO:0000256" key="5">
    <source>
        <dbReference type="ARBA" id="ARBA00022989"/>
    </source>
</evidence>
<keyword evidence="3 8" id="KW-0812">Transmembrane</keyword>
<protein>
    <recommendedName>
        <fullName evidence="11">INSIG domain-containing protein</fullName>
    </recommendedName>
</protein>
<organism evidence="9 10">
    <name type="scientific">Lepidopterella palustris CBS 459.81</name>
    <dbReference type="NCBI Taxonomy" id="1314670"/>
    <lineage>
        <taxon>Eukaryota</taxon>
        <taxon>Fungi</taxon>
        <taxon>Dikarya</taxon>
        <taxon>Ascomycota</taxon>
        <taxon>Pezizomycotina</taxon>
        <taxon>Dothideomycetes</taxon>
        <taxon>Pleosporomycetidae</taxon>
        <taxon>Mytilinidiales</taxon>
        <taxon>Argynnaceae</taxon>
        <taxon>Lepidopterella</taxon>
    </lineage>
</organism>
<name>A0A8E2JEA7_9PEZI</name>
<dbReference type="InterPro" id="IPR025929">
    <property type="entry name" value="INSIG_fam"/>
</dbReference>
<feature type="transmembrane region" description="Helical" evidence="8">
    <location>
        <begin position="207"/>
        <end position="227"/>
    </location>
</feature>
<evidence type="ECO:0000313" key="10">
    <source>
        <dbReference type="Proteomes" id="UP000250266"/>
    </source>
</evidence>
<keyword evidence="5 8" id="KW-1133">Transmembrane helix</keyword>
<dbReference type="PANTHER" id="PTHR15301:SF3">
    <property type="entry name" value="PROTEIN NSG1-RELATED"/>
    <property type="match status" value="1"/>
</dbReference>
<feature type="transmembrane region" description="Helical" evidence="8">
    <location>
        <begin position="304"/>
        <end position="322"/>
    </location>
</feature>
<gene>
    <name evidence="9" type="ORF">K432DRAFT_383162</name>
</gene>
<dbReference type="GO" id="GO:0005789">
    <property type="term" value="C:endoplasmic reticulum membrane"/>
    <property type="evidence" value="ECO:0007669"/>
    <property type="project" value="UniProtKB-SubCell"/>
</dbReference>
<accession>A0A8E2JEA7</accession>
<dbReference type="Pfam" id="PF07281">
    <property type="entry name" value="INSIG"/>
    <property type="match status" value="1"/>
</dbReference>
<feature type="transmembrane region" description="Helical" evidence="8">
    <location>
        <begin position="279"/>
        <end position="298"/>
    </location>
</feature>
<feature type="compositionally biased region" description="Pro residues" evidence="7">
    <location>
        <begin position="7"/>
        <end position="17"/>
    </location>
</feature>
<keyword evidence="6 8" id="KW-0472">Membrane</keyword>